<dbReference type="OrthoDB" id="420046at2759"/>
<dbReference type="Proteomes" id="UP000237271">
    <property type="component" value="Unassembled WGS sequence"/>
</dbReference>
<dbReference type="AlphaFoldDB" id="A0A2P4Y509"/>
<evidence type="ECO:0000313" key="2">
    <source>
        <dbReference type="Proteomes" id="UP000237271"/>
    </source>
</evidence>
<dbReference type="EMBL" id="NCKW01005411">
    <property type="protein sequence ID" value="POM72890.1"/>
    <property type="molecule type" value="Genomic_DNA"/>
</dbReference>
<protein>
    <submittedName>
        <fullName evidence="1">Uncharacterized protein</fullName>
    </submittedName>
</protein>
<accession>A0A2P4Y509</accession>
<reference evidence="1 2" key="1">
    <citation type="journal article" date="2017" name="Genome Biol. Evol.">
        <title>Phytophthora megakarya and P. palmivora, closely related causal agents of cacao black pod rot, underwent increases in genome sizes and gene numbers by different mechanisms.</title>
        <authorList>
            <person name="Ali S.S."/>
            <person name="Shao J."/>
            <person name="Lary D.J."/>
            <person name="Kronmiller B."/>
            <person name="Shen D."/>
            <person name="Strem M.D."/>
            <person name="Amoako-Attah I."/>
            <person name="Akrofi A.Y."/>
            <person name="Begoude B.A."/>
            <person name="Ten Hoopen G.M."/>
            <person name="Coulibaly K."/>
            <person name="Kebe B.I."/>
            <person name="Melnick R.L."/>
            <person name="Guiltinan M.J."/>
            <person name="Tyler B.M."/>
            <person name="Meinhardt L.W."/>
            <person name="Bailey B.A."/>
        </authorList>
    </citation>
    <scope>NUCLEOTIDE SEQUENCE [LARGE SCALE GENOMIC DNA]</scope>
    <source>
        <strain evidence="2">sbr112.9</strain>
    </source>
</reference>
<comment type="caution">
    <text evidence="1">The sequence shown here is derived from an EMBL/GenBank/DDBJ whole genome shotgun (WGS) entry which is preliminary data.</text>
</comment>
<feature type="non-terminal residue" evidence="1">
    <location>
        <position position="74"/>
    </location>
</feature>
<keyword evidence="2" id="KW-1185">Reference proteome</keyword>
<name>A0A2P4Y509_9STRA</name>
<evidence type="ECO:0000313" key="1">
    <source>
        <dbReference type="EMBL" id="POM72890.1"/>
    </source>
</evidence>
<sequence length="74" mass="8101">MALQDETASSRFFCEELEEDLSAQIQEQPQPDDEALSAAAQDAVDLITRNVVGRQTLFASPFGSRALCYADFTA</sequence>
<gene>
    <name evidence="1" type="ORF">PHPALM_10331</name>
</gene>
<proteinExistence type="predicted"/>
<organism evidence="1 2">
    <name type="scientific">Phytophthora palmivora</name>
    <dbReference type="NCBI Taxonomy" id="4796"/>
    <lineage>
        <taxon>Eukaryota</taxon>
        <taxon>Sar</taxon>
        <taxon>Stramenopiles</taxon>
        <taxon>Oomycota</taxon>
        <taxon>Peronosporomycetes</taxon>
        <taxon>Peronosporales</taxon>
        <taxon>Peronosporaceae</taxon>
        <taxon>Phytophthora</taxon>
    </lineage>
</organism>